<organism evidence="1 2">
    <name type="scientific">Aldrovandia affinis</name>
    <dbReference type="NCBI Taxonomy" id="143900"/>
    <lineage>
        <taxon>Eukaryota</taxon>
        <taxon>Metazoa</taxon>
        <taxon>Chordata</taxon>
        <taxon>Craniata</taxon>
        <taxon>Vertebrata</taxon>
        <taxon>Euteleostomi</taxon>
        <taxon>Actinopterygii</taxon>
        <taxon>Neopterygii</taxon>
        <taxon>Teleostei</taxon>
        <taxon>Notacanthiformes</taxon>
        <taxon>Halosauridae</taxon>
        <taxon>Aldrovandia</taxon>
    </lineage>
</organism>
<dbReference type="EMBL" id="JAINUG010000117">
    <property type="protein sequence ID" value="KAJ8395385.1"/>
    <property type="molecule type" value="Genomic_DNA"/>
</dbReference>
<evidence type="ECO:0000313" key="1">
    <source>
        <dbReference type="EMBL" id="KAJ8395385.1"/>
    </source>
</evidence>
<sequence>MGHFVHNVDISTPLSHATPYMPSANCPVQLKPGFIREEDPSPACQWPLKVNSCPLTSVMTPDCSQVKTLVRTSSVQMSFPETVSDSLCRNSSIVQTNCFISCPCGWSHMILQLKKQDVDGPVLA</sequence>
<evidence type="ECO:0000313" key="2">
    <source>
        <dbReference type="Proteomes" id="UP001221898"/>
    </source>
</evidence>
<name>A0AAD7WG52_9TELE</name>
<accession>A0AAD7WG52</accession>
<gene>
    <name evidence="1" type="ORF">AAFF_G00033700</name>
</gene>
<reference evidence="1" key="1">
    <citation type="journal article" date="2023" name="Science">
        <title>Genome structures resolve the early diversification of teleost fishes.</title>
        <authorList>
            <person name="Parey E."/>
            <person name="Louis A."/>
            <person name="Montfort J."/>
            <person name="Bouchez O."/>
            <person name="Roques C."/>
            <person name="Iampietro C."/>
            <person name="Lluch J."/>
            <person name="Castinel A."/>
            <person name="Donnadieu C."/>
            <person name="Desvignes T."/>
            <person name="Floi Bucao C."/>
            <person name="Jouanno E."/>
            <person name="Wen M."/>
            <person name="Mejri S."/>
            <person name="Dirks R."/>
            <person name="Jansen H."/>
            <person name="Henkel C."/>
            <person name="Chen W.J."/>
            <person name="Zahm M."/>
            <person name="Cabau C."/>
            <person name="Klopp C."/>
            <person name="Thompson A.W."/>
            <person name="Robinson-Rechavi M."/>
            <person name="Braasch I."/>
            <person name="Lecointre G."/>
            <person name="Bobe J."/>
            <person name="Postlethwait J.H."/>
            <person name="Berthelot C."/>
            <person name="Roest Crollius H."/>
            <person name="Guiguen Y."/>
        </authorList>
    </citation>
    <scope>NUCLEOTIDE SEQUENCE</scope>
    <source>
        <strain evidence="1">NC1722</strain>
    </source>
</reference>
<dbReference type="AlphaFoldDB" id="A0AAD7WG52"/>
<keyword evidence="2" id="KW-1185">Reference proteome</keyword>
<dbReference type="Proteomes" id="UP001221898">
    <property type="component" value="Unassembled WGS sequence"/>
</dbReference>
<protein>
    <submittedName>
        <fullName evidence="1">Uncharacterized protein</fullName>
    </submittedName>
</protein>
<proteinExistence type="predicted"/>
<comment type="caution">
    <text evidence="1">The sequence shown here is derived from an EMBL/GenBank/DDBJ whole genome shotgun (WGS) entry which is preliminary data.</text>
</comment>